<dbReference type="Pfam" id="PF04536">
    <property type="entry name" value="TPM_phosphatase"/>
    <property type="match status" value="1"/>
</dbReference>
<dbReference type="AlphaFoldDB" id="A0AAP5LTB0"/>
<protein>
    <recommendedName>
        <fullName evidence="3">TPM domain-containing protein</fullName>
    </recommendedName>
</protein>
<evidence type="ECO:0000313" key="4">
    <source>
        <dbReference type="EMBL" id="MDR6726454.1"/>
    </source>
</evidence>
<evidence type="ECO:0000259" key="3">
    <source>
        <dbReference type="Pfam" id="PF04536"/>
    </source>
</evidence>
<dbReference type="Proteomes" id="UP001254832">
    <property type="component" value="Unassembled WGS sequence"/>
</dbReference>
<dbReference type="InterPro" id="IPR007621">
    <property type="entry name" value="TPM_dom"/>
</dbReference>
<keyword evidence="2" id="KW-1133">Transmembrane helix</keyword>
<comment type="caution">
    <text evidence="4">The sequence shown here is derived from an EMBL/GenBank/DDBJ whole genome shotgun (WGS) entry which is preliminary data.</text>
</comment>
<evidence type="ECO:0000313" key="5">
    <source>
        <dbReference type="Proteomes" id="UP001254832"/>
    </source>
</evidence>
<gene>
    <name evidence="4" type="ORF">J2W91_004965</name>
</gene>
<feature type="region of interest" description="Disordered" evidence="1">
    <location>
        <begin position="170"/>
        <end position="197"/>
    </location>
</feature>
<name>A0AAP5LTB0_PAEAM</name>
<feature type="domain" description="TPM" evidence="3">
    <location>
        <begin position="39"/>
        <end position="160"/>
    </location>
</feature>
<evidence type="ECO:0000256" key="1">
    <source>
        <dbReference type="SAM" id="MobiDB-lite"/>
    </source>
</evidence>
<proteinExistence type="predicted"/>
<sequence length="297" mass="31887">MKKGRYIALMTAFIFIVMCVAAPWIPAQSAAAATKELILDEANLLSSQEIEDLNTLANKYSAERETDLIVITTNNEEQITDELFTENYYDEQAPGYDKPHGNAVILTLDMYNRTVYVGGFYKGEDYVTNSRADEITAQIAPYLSDGNYSQAFEKYLTMAYEYLGDKPLDEDSGTGSTYPVSNSGSNSGTGSGNYPSGGSNANPDNILFNTWFQLAVSVVIGGIVVGIMAYNSGGRVTVNRATYEDSGASSVVDRGDRYIRTTVTKTKIEKNNNNGGGGGGGGTTSGGHSHSGSSRSF</sequence>
<feature type="compositionally biased region" description="Gly residues" evidence="1">
    <location>
        <begin position="274"/>
        <end position="285"/>
    </location>
</feature>
<keyword evidence="2" id="KW-0472">Membrane</keyword>
<feature type="transmembrane region" description="Helical" evidence="2">
    <location>
        <begin position="211"/>
        <end position="230"/>
    </location>
</feature>
<feature type="compositionally biased region" description="Low complexity" evidence="1">
    <location>
        <begin position="286"/>
        <end position="297"/>
    </location>
</feature>
<dbReference type="EMBL" id="JAVDTR010000017">
    <property type="protein sequence ID" value="MDR6726454.1"/>
    <property type="molecule type" value="Genomic_DNA"/>
</dbReference>
<feature type="region of interest" description="Disordered" evidence="1">
    <location>
        <begin position="265"/>
        <end position="297"/>
    </location>
</feature>
<feature type="compositionally biased region" description="Low complexity" evidence="1">
    <location>
        <begin position="181"/>
        <end position="197"/>
    </location>
</feature>
<reference evidence="4" key="1">
    <citation type="submission" date="2023-07" db="EMBL/GenBank/DDBJ databases">
        <title>Sorghum-associated microbial communities from plants grown in Nebraska, USA.</title>
        <authorList>
            <person name="Schachtman D."/>
        </authorList>
    </citation>
    <scope>NUCLEOTIDE SEQUENCE</scope>
    <source>
        <strain evidence="4">BE80</strain>
    </source>
</reference>
<evidence type="ECO:0000256" key="2">
    <source>
        <dbReference type="SAM" id="Phobius"/>
    </source>
</evidence>
<keyword evidence="2" id="KW-0812">Transmembrane</keyword>
<organism evidence="4 5">
    <name type="scientific">Paenibacillus amylolyticus</name>
    <dbReference type="NCBI Taxonomy" id="1451"/>
    <lineage>
        <taxon>Bacteria</taxon>
        <taxon>Bacillati</taxon>
        <taxon>Bacillota</taxon>
        <taxon>Bacilli</taxon>
        <taxon>Bacillales</taxon>
        <taxon>Paenibacillaceae</taxon>
        <taxon>Paenibacillus</taxon>
    </lineage>
</organism>
<dbReference type="Gene3D" id="3.10.310.50">
    <property type="match status" value="1"/>
</dbReference>
<accession>A0AAP5LTB0</accession>